<dbReference type="GO" id="GO:0005581">
    <property type="term" value="C:collagen trimer"/>
    <property type="evidence" value="ECO:0007669"/>
    <property type="project" value="UniProtKB-KW"/>
</dbReference>
<name>A0AAV1P7B0_SCOSC</name>
<keyword evidence="4" id="KW-1015">Disulfide bond</keyword>
<evidence type="ECO:0000256" key="1">
    <source>
        <dbReference type="ARBA" id="ARBA00022734"/>
    </source>
</evidence>
<feature type="domain" description="C-type lectin" evidence="7">
    <location>
        <begin position="360"/>
        <end position="474"/>
    </location>
</feature>
<dbReference type="InterPro" id="IPR018378">
    <property type="entry name" value="C-type_lectin_CS"/>
</dbReference>
<keyword evidence="2" id="KW-0106">Calcium</keyword>
<keyword evidence="1" id="KW-0430">Lectin</keyword>
<dbReference type="PANTHER" id="PTHR22803">
    <property type="entry name" value="MANNOSE, PHOSPHOLIPASE, LECTIN RECEPTOR RELATED"/>
    <property type="match status" value="1"/>
</dbReference>
<dbReference type="Proteomes" id="UP001314229">
    <property type="component" value="Unassembled WGS sequence"/>
</dbReference>
<organism evidence="8 9">
    <name type="scientific">Scomber scombrus</name>
    <name type="common">Atlantic mackerel</name>
    <name type="synonym">Scomber vernalis</name>
    <dbReference type="NCBI Taxonomy" id="13677"/>
    <lineage>
        <taxon>Eukaryota</taxon>
        <taxon>Metazoa</taxon>
        <taxon>Chordata</taxon>
        <taxon>Craniata</taxon>
        <taxon>Vertebrata</taxon>
        <taxon>Euteleostomi</taxon>
        <taxon>Actinopterygii</taxon>
        <taxon>Neopterygii</taxon>
        <taxon>Teleostei</taxon>
        <taxon>Neoteleostei</taxon>
        <taxon>Acanthomorphata</taxon>
        <taxon>Pelagiaria</taxon>
        <taxon>Scombriformes</taxon>
        <taxon>Scombridae</taxon>
        <taxon>Scomber</taxon>
    </lineage>
</organism>
<comment type="caution">
    <text evidence="8">The sequence shown here is derived from an EMBL/GenBank/DDBJ whole genome shotgun (WGS) entry which is preliminary data.</text>
</comment>
<sequence length="479" mass="53504">MLNYACGSTEVCTNSLLPGAKGDQGEIGDEGDEGRLGKNGPPGLPGAPGEMGLKGDVGHTGKMGPTGDKGDKGDSGLDGPPGLKGKPGTTCDCGRYRKVVGQLDVNVGKLRNAVKFVKNIILGLTETEERYYLLVKEPKRFREAAMNCKLRGGTLAMPKTINSNHLIADYISRAGLTRVYIGVQAQTQDTDGARNYVYADSNPLQGFAAWSQEEELNSGLSPTTNSSCVELLSTGTWGHVEYNKATSPQGTDQLQFFTLGQTECENMTLQWIQLQKRYNTLSKSRNQLQTMFSSLNEERDALRDERDQLKMDASNLTKEMELLQSRFNTVVTMRDELQEEVKKLNLNRTNKLCPDDWKKYNNKCYYVSAQAVTKSWDRSKKDCEDRGAHLVIINSQNEQDFVKNFYSRIWIGLSDKDIENKWKWVDGTDLVGDGYWQEGEPNNDRNIEDCVELSSRGGGWNDMPCSDRLSWVCEYNLPL</sequence>
<dbReference type="EMBL" id="CAWUFR010000106">
    <property type="protein sequence ID" value="CAK6967587.1"/>
    <property type="molecule type" value="Genomic_DNA"/>
</dbReference>
<protein>
    <submittedName>
        <fullName evidence="8">Collectin-10, partial</fullName>
    </submittedName>
</protein>
<accession>A0AAV1P7B0</accession>
<evidence type="ECO:0000256" key="4">
    <source>
        <dbReference type="ARBA" id="ARBA00023157"/>
    </source>
</evidence>
<dbReference type="Pfam" id="PF01391">
    <property type="entry name" value="Collagen"/>
    <property type="match status" value="1"/>
</dbReference>
<feature type="region of interest" description="Disordered" evidence="6">
    <location>
        <begin position="15"/>
        <end position="88"/>
    </location>
</feature>
<evidence type="ECO:0000256" key="3">
    <source>
        <dbReference type="ARBA" id="ARBA00023119"/>
    </source>
</evidence>
<dbReference type="Pfam" id="PF00059">
    <property type="entry name" value="Lectin_C"/>
    <property type="match status" value="1"/>
</dbReference>
<keyword evidence="5" id="KW-0175">Coiled coil</keyword>
<dbReference type="SMART" id="SM00034">
    <property type="entry name" value="CLECT"/>
    <property type="match status" value="2"/>
</dbReference>
<keyword evidence="3" id="KW-0176">Collagen</keyword>
<evidence type="ECO:0000259" key="7">
    <source>
        <dbReference type="PROSITE" id="PS50041"/>
    </source>
</evidence>
<dbReference type="InterPro" id="IPR050111">
    <property type="entry name" value="C-type_lectin/snaclec_domain"/>
</dbReference>
<feature type="domain" description="C-type lectin" evidence="7">
    <location>
        <begin position="127"/>
        <end position="237"/>
    </location>
</feature>
<feature type="compositionally biased region" description="Low complexity" evidence="6">
    <location>
        <begin position="77"/>
        <end position="88"/>
    </location>
</feature>
<dbReference type="InterPro" id="IPR033989">
    <property type="entry name" value="CD209-like_CTLD"/>
</dbReference>
<dbReference type="Gene3D" id="3.10.100.10">
    <property type="entry name" value="Mannose-Binding Protein A, subunit A"/>
    <property type="match status" value="2"/>
</dbReference>
<dbReference type="AlphaFoldDB" id="A0AAV1P7B0"/>
<dbReference type="InterPro" id="IPR016187">
    <property type="entry name" value="CTDL_fold"/>
</dbReference>
<evidence type="ECO:0000256" key="6">
    <source>
        <dbReference type="SAM" id="MobiDB-lite"/>
    </source>
</evidence>
<evidence type="ECO:0000313" key="8">
    <source>
        <dbReference type="EMBL" id="CAK6967587.1"/>
    </source>
</evidence>
<evidence type="ECO:0000256" key="5">
    <source>
        <dbReference type="SAM" id="Coils"/>
    </source>
</evidence>
<dbReference type="CDD" id="cd03590">
    <property type="entry name" value="CLECT_DC-SIGN_like"/>
    <property type="match status" value="1"/>
</dbReference>
<feature type="coiled-coil region" evidence="5">
    <location>
        <begin position="285"/>
        <end position="326"/>
    </location>
</feature>
<evidence type="ECO:0000256" key="2">
    <source>
        <dbReference type="ARBA" id="ARBA00022837"/>
    </source>
</evidence>
<dbReference type="GO" id="GO:0030246">
    <property type="term" value="F:carbohydrate binding"/>
    <property type="evidence" value="ECO:0007669"/>
    <property type="project" value="UniProtKB-KW"/>
</dbReference>
<dbReference type="InterPro" id="IPR016186">
    <property type="entry name" value="C-type_lectin-like/link_sf"/>
</dbReference>
<dbReference type="PROSITE" id="PS00615">
    <property type="entry name" value="C_TYPE_LECTIN_1"/>
    <property type="match status" value="1"/>
</dbReference>
<dbReference type="PROSITE" id="PS50041">
    <property type="entry name" value="C_TYPE_LECTIN_2"/>
    <property type="match status" value="2"/>
</dbReference>
<reference evidence="8 9" key="1">
    <citation type="submission" date="2024-01" db="EMBL/GenBank/DDBJ databases">
        <authorList>
            <person name="Alioto T."/>
            <person name="Alioto T."/>
            <person name="Gomez Garrido J."/>
        </authorList>
    </citation>
    <scope>NUCLEOTIDE SEQUENCE [LARGE SCALE GENOMIC DNA]</scope>
</reference>
<dbReference type="InterPro" id="IPR001304">
    <property type="entry name" value="C-type_lectin-like"/>
</dbReference>
<keyword evidence="9" id="KW-1185">Reference proteome</keyword>
<evidence type="ECO:0000313" key="9">
    <source>
        <dbReference type="Proteomes" id="UP001314229"/>
    </source>
</evidence>
<dbReference type="SUPFAM" id="SSF56436">
    <property type="entry name" value="C-type lectin-like"/>
    <property type="match status" value="2"/>
</dbReference>
<gene>
    <name evidence="8" type="ORF">FSCOSCO3_A001800</name>
</gene>
<dbReference type="InterPro" id="IPR008160">
    <property type="entry name" value="Collagen"/>
</dbReference>
<dbReference type="Gene3D" id="1.20.5.400">
    <property type="match status" value="2"/>
</dbReference>
<proteinExistence type="predicted"/>